<dbReference type="GeneID" id="113457565"/>
<dbReference type="Proteomes" id="UP000694915">
    <property type="component" value="Linkage group LG2"/>
</dbReference>
<name>A0ABM1UHE1_MICOH</name>
<keyword evidence="4" id="KW-1185">Reference proteome</keyword>
<evidence type="ECO:0000313" key="4">
    <source>
        <dbReference type="Proteomes" id="UP000694915"/>
    </source>
</evidence>
<dbReference type="PANTHER" id="PTHR31368:SF6">
    <property type="entry name" value="KH HOMOLOGY DOMAIN-CONTAINING PROTEIN 1"/>
    <property type="match status" value="1"/>
</dbReference>
<dbReference type="PANTHER" id="PTHR31368">
    <property type="entry name" value="DEVELOPMENT PLURPOTENCY-ASSOCIATED PROTEIN 1/5 FAMILY MEMBER"/>
    <property type="match status" value="1"/>
</dbReference>
<dbReference type="InterPro" id="IPR031952">
    <property type="entry name" value="MOEP19_KH-like"/>
</dbReference>
<dbReference type="InterPro" id="IPR036612">
    <property type="entry name" value="KH_dom_type_1_sf"/>
</dbReference>
<accession>A0ABM1UHE1</accession>
<dbReference type="Pfam" id="PF16005">
    <property type="entry name" value="MOEP19"/>
    <property type="match status" value="1"/>
</dbReference>
<protein>
    <submittedName>
        <fullName evidence="5">KHDC1-like protein</fullName>
    </submittedName>
</protein>
<dbReference type="SUPFAM" id="SSF54791">
    <property type="entry name" value="Eukaryotic type KH-domain (KH-domain type I)"/>
    <property type="match status" value="1"/>
</dbReference>
<sequence>MRIDGVDDPNAWWRCPENFDSPLVLFIDWDKENWIFGQRDLYLRRIEEHTNTFIQLEQWFTASGQTRVTVVGPPRVKQWLEDMFRGMNSENLYLHLLGLSMLRHVQERPLTSADLEDYFRRQS</sequence>
<reference evidence="5" key="1">
    <citation type="submission" date="2025-08" db="UniProtKB">
        <authorList>
            <consortium name="RefSeq"/>
        </authorList>
    </citation>
    <scope>IDENTIFICATION</scope>
</reference>
<keyword evidence="2" id="KW-0694">RNA-binding</keyword>
<evidence type="ECO:0000256" key="2">
    <source>
        <dbReference type="ARBA" id="ARBA00022884"/>
    </source>
</evidence>
<evidence type="ECO:0000313" key="5">
    <source>
        <dbReference type="RefSeq" id="XP_026641403.1"/>
    </source>
</evidence>
<comment type="similarity">
    <text evidence="1">Belongs to the KHDC1 family.</text>
</comment>
<feature type="domain" description="KH-like RNA-binding" evidence="3">
    <location>
        <begin position="11"/>
        <end position="88"/>
    </location>
</feature>
<evidence type="ECO:0000256" key="1">
    <source>
        <dbReference type="ARBA" id="ARBA00009081"/>
    </source>
</evidence>
<organism evidence="4 5">
    <name type="scientific">Microtus ochrogaster</name>
    <name type="common">Prairie vole</name>
    <dbReference type="NCBI Taxonomy" id="79684"/>
    <lineage>
        <taxon>Eukaryota</taxon>
        <taxon>Metazoa</taxon>
        <taxon>Chordata</taxon>
        <taxon>Craniata</taxon>
        <taxon>Vertebrata</taxon>
        <taxon>Euteleostomi</taxon>
        <taxon>Mammalia</taxon>
        <taxon>Eutheria</taxon>
        <taxon>Euarchontoglires</taxon>
        <taxon>Glires</taxon>
        <taxon>Rodentia</taxon>
        <taxon>Myomorpha</taxon>
        <taxon>Muroidea</taxon>
        <taxon>Cricetidae</taxon>
        <taxon>Arvicolinae</taxon>
        <taxon>Microtus</taxon>
    </lineage>
</organism>
<proteinExistence type="inferred from homology"/>
<dbReference type="Gene3D" id="3.30.1370.10">
    <property type="entry name" value="K Homology domain, type 1"/>
    <property type="match status" value="1"/>
</dbReference>
<dbReference type="RefSeq" id="XP_026641403.1">
    <property type="nucleotide sequence ID" value="XM_026785602.1"/>
</dbReference>
<dbReference type="CDD" id="cd12795">
    <property type="entry name" value="FILIA_N_like"/>
    <property type="match status" value="1"/>
</dbReference>
<gene>
    <name evidence="5" type="primary">Khdc1l</name>
</gene>
<evidence type="ECO:0000259" key="3">
    <source>
        <dbReference type="Pfam" id="PF16005"/>
    </source>
</evidence>